<dbReference type="Proteomes" id="UP001632038">
    <property type="component" value="Unassembled WGS sequence"/>
</dbReference>
<comment type="caution">
    <text evidence="3">The sequence shown here is derived from an EMBL/GenBank/DDBJ whole genome shotgun (WGS) entry which is preliminary data.</text>
</comment>
<name>A0ABD3D299_9LAMI</name>
<evidence type="ECO:0000313" key="4">
    <source>
        <dbReference type="Proteomes" id="UP001632038"/>
    </source>
</evidence>
<dbReference type="InterPro" id="IPR010920">
    <property type="entry name" value="LSM_dom_sf"/>
</dbReference>
<dbReference type="PANTHER" id="PTHR13586">
    <property type="entry name" value="SCD6 PROTEIN-RELATED"/>
    <property type="match status" value="1"/>
</dbReference>
<sequence>MSGKSGGGGASTDSYTGSLMSLTSKSELRYEGILYNINTEESSISSIGLRNEDLQVKASPPVQTAPPPINSDPAIIQSHYPRPQAPPSRLPAPPNGSLPDHGSHSSQMGLPGSTFQNNLHLYQPGTSLNSWNPSPPNANGPIPMGYYGPPNGLPQLPQQSLLRPPPGLSDPPAMQPMQFSGFNSSLIPNSTTAVSDNKISPLENEVVVPVVEESVNIWKKIKLWVLSEGLVRMCLLVFQTLLICGLVKGMFESTIWMSRGLLLQTLLVYALLQPNRRTLDPENGALYNFLDVVGKSCLVYMMAKLVFSCEDVYLVD</sequence>
<evidence type="ECO:0000313" key="3">
    <source>
        <dbReference type="EMBL" id="KAL3636123.1"/>
    </source>
</evidence>
<organism evidence="3 4">
    <name type="scientific">Castilleja foliolosa</name>
    <dbReference type="NCBI Taxonomy" id="1961234"/>
    <lineage>
        <taxon>Eukaryota</taxon>
        <taxon>Viridiplantae</taxon>
        <taxon>Streptophyta</taxon>
        <taxon>Embryophyta</taxon>
        <taxon>Tracheophyta</taxon>
        <taxon>Spermatophyta</taxon>
        <taxon>Magnoliopsida</taxon>
        <taxon>eudicotyledons</taxon>
        <taxon>Gunneridae</taxon>
        <taxon>Pentapetalae</taxon>
        <taxon>asterids</taxon>
        <taxon>lamiids</taxon>
        <taxon>Lamiales</taxon>
        <taxon>Orobanchaceae</taxon>
        <taxon>Pedicularideae</taxon>
        <taxon>Castillejinae</taxon>
        <taxon>Castilleja</taxon>
    </lineage>
</organism>
<accession>A0ABD3D299</accession>
<dbReference type="EMBL" id="JAVIJP010000027">
    <property type="protein sequence ID" value="KAL3636123.1"/>
    <property type="molecule type" value="Genomic_DNA"/>
</dbReference>
<dbReference type="Gene3D" id="2.30.30.100">
    <property type="match status" value="1"/>
</dbReference>
<reference evidence="4" key="1">
    <citation type="journal article" date="2024" name="IScience">
        <title>Strigolactones Initiate the Formation of Haustorium-like Structures in Castilleja.</title>
        <authorList>
            <person name="Buerger M."/>
            <person name="Peterson D."/>
            <person name="Chory J."/>
        </authorList>
    </citation>
    <scope>NUCLEOTIDE SEQUENCE [LARGE SCALE GENOMIC DNA]</scope>
</reference>
<keyword evidence="4" id="KW-1185">Reference proteome</keyword>
<dbReference type="PANTHER" id="PTHR13586:SF0">
    <property type="entry name" value="TRAILER HITCH, ISOFORM H"/>
    <property type="match status" value="1"/>
</dbReference>
<proteinExistence type="predicted"/>
<dbReference type="Pfam" id="PF12701">
    <property type="entry name" value="LSM14"/>
    <property type="match status" value="1"/>
</dbReference>
<gene>
    <name evidence="3" type="ORF">CASFOL_020670</name>
</gene>
<feature type="compositionally biased region" description="Low complexity" evidence="1">
    <location>
        <begin position="148"/>
        <end position="162"/>
    </location>
</feature>
<dbReference type="SUPFAM" id="SSF50182">
    <property type="entry name" value="Sm-like ribonucleoproteins"/>
    <property type="match status" value="1"/>
</dbReference>
<dbReference type="SMART" id="SM01271">
    <property type="entry name" value="LSM14"/>
    <property type="match status" value="1"/>
</dbReference>
<feature type="region of interest" description="Disordered" evidence="1">
    <location>
        <begin position="55"/>
        <end position="172"/>
    </location>
</feature>
<feature type="compositionally biased region" description="Polar residues" evidence="1">
    <location>
        <begin position="104"/>
        <end position="132"/>
    </location>
</feature>
<protein>
    <recommendedName>
        <fullName evidence="2">Lsm14-like N-terminal domain-containing protein</fullName>
    </recommendedName>
</protein>
<dbReference type="InterPro" id="IPR025609">
    <property type="entry name" value="Lsm14-like_N"/>
</dbReference>
<dbReference type="AlphaFoldDB" id="A0ABD3D299"/>
<feature type="domain" description="Lsm14-like N-terminal" evidence="2">
    <location>
        <begin position="9"/>
        <end position="80"/>
    </location>
</feature>
<evidence type="ECO:0000259" key="2">
    <source>
        <dbReference type="SMART" id="SM01271"/>
    </source>
</evidence>
<evidence type="ECO:0000256" key="1">
    <source>
        <dbReference type="SAM" id="MobiDB-lite"/>
    </source>
</evidence>
<feature type="compositionally biased region" description="Pro residues" evidence="1">
    <location>
        <begin position="83"/>
        <end position="96"/>
    </location>
</feature>